<dbReference type="EMBL" id="JZWT02000020">
    <property type="protein sequence ID" value="MFB6491070.1"/>
    <property type="molecule type" value="Genomic_DNA"/>
</dbReference>
<dbReference type="Proteomes" id="UP000033636">
    <property type="component" value="Unassembled WGS sequence"/>
</dbReference>
<accession>A0ACC6V249</accession>
<gene>
    <name evidence="1" type="ORF">TU35_007515</name>
</gene>
<evidence type="ECO:0000313" key="1">
    <source>
        <dbReference type="EMBL" id="MFB6491070.1"/>
    </source>
</evidence>
<name>A0ACC6V249_9CREN</name>
<proteinExistence type="predicted"/>
<reference evidence="1" key="1">
    <citation type="submission" date="2024-07" db="EMBL/GenBank/DDBJ databases">
        <title>Metagenome and Metagenome-Assembled Genomes of Archaea from a hot spring from the geothermal field of Los Azufres, Mexico.</title>
        <authorList>
            <person name="Marin-Paredes R."/>
            <person name="Martinez-Romero E."/>
            <person name="Servin-Garciduenas L.E."/>
        </authorList>
    </citation>
    <scope>NUCLEOTIDE SEQUENCE</scope>
</reference>
<organism evidence="1 2">
    <name type="scientific">Thermoproteus sp. AZ2</name>
    <dbReference type="NCBI Taxonomy" id="1609232"/>
    <lineage>
        <taxon>Archaea</taxon>
        <taxon>Thermoproteota</taxon>
        <taxon>Thermoprotei</taxon>
        <taxon>Thermoproteales</taxon>
        <taxon>Thermoproteaceae</taxon>
        <taxon>Thermoproteus</taxon>
    </lineage>
</organism>
<protein>
    <submittedName>
        <fullName evidence="1">Uncharacterized protein</fullName>
    </submittedName>
</protein>
<comment type="caution">
    <text evidence="1">The sequence shown here is derived from an EMBL/GenBank/DDBJ whole genome shotgun (WGS) entry which is preliminary data.</text>
</comment>
<sequence length="99" mass="11182">MEDTIRTRVEESLRSAAAPILEKLGKKKLSNDELQLLALYLISSKLDEIRNTLDEISRSLERLNELPVVIKAGDSEIKEKLGEVLDALQRMITFSVEEA</sequence>
<evidence type="ECO:0000313" key="2">
    <source>
        <dbReference type="Proteomes" id="UP000033636"/>
    </source>
</evidence>